<dbReference type="RefSeq" id="WP_271342279.1">
    <property type="nucleotide sequence ID" value="NZ_JAQKAB010000018.1"/>
</dbReference>
<keyword evidence="3" id="KW-1185">Reference proteome</keyword>
<organism evidence="2 3">
    <name type="scientific">Bacillus changyiensis</name>
    <dbReference type="NCBI Taxonomy" id="3004103"/>
    <lineage>
        <taxon>Bacteria</taxon>
        <taxon>Bacillati</taxon>
        <taxon>Bacillota</taxon>
        <taxon>Bacilli</taxon>
        <taxon>Bacillales</taxon>
        <taxon>Bacillaceae</taxon>
        <taxon>Bacillus</taxon>
    </lineage>
</organism>
<reference evidence="2 3" key="1">
    <citation type="submission" date="2023-01" db="EMBL/GenBank/DDBJ databases">
        <title>Bacillus changyiensis sp. nov., isolated from a coastal deposit.</title>
        <authorList>
            <person name="Xiao G."/>
            <person name="Lai Q."/>
            <person name="Hu Z."/>
            <person name="Shao Z."/>
        </authorList>
    </citation>
    <scope>NUCLEOTIDE SEQUENCE [LARGE SCALE GENOMIC DNA]</scope>
    <source>
        <strain evidence="2 3">CLL-7-23</strain>
    </source>
</reference>
<evidence type="ECO:0000313" key="2">
    <source>
        <dbReference type="EMBL" id="MDA7028462.1"/>
    </source>
</evidence>
<dbReference type="Proteomes" id="UP001211894">
    <property type="component" value="Unassembled WGS sequence"/>
</dbReference>
<feature type="compositionally biased region" description="Basic and acidic residues" evidence="1">
    <location>
        <begin position="1"/>
        <end position="20"/>
    </location>
</feature>
<evidence type="ECO:0000256" key="1">
    <source>
        <dbReference type="SAM" id="MobiDB-lite"/>
    </source>
</evidence>
<comment type="caution">
    <text evidence="2">The sequence shown here is derived from an EMBL/GenBank/DDBJ whole genome shotgun (WGS) entry which is preliminary data.</text>
</comment>
<gene>
    <name evidence="2" type="ORF">PJ311_18145</name>
</gene>
<protein>
    <submittedName>
        <fullName evidence="2">Uncharacterized protein</fullName>
    </submittedName>
</protein>
<evidence type="ECO:0000313" key="3">
    <source>
        <dbReference type="Proteomes" id="UP001211894"/>
    </source>
</evidence>
<dbReference type="EMBL" id="JAQKAB010000018">
    <property type="protein sequence ID" value="MDA7028462.1"/>
    <property type="molecule type" value="Genomic_DNA"/>
</dbReference>
<sequence>MAKLEIKLTEEARERKKENPESSVGLKFSDYDILIDGQEPTYLTNLNLSIGAESFNTATLTFFVDELDCDPEFLVAIEAKIKADTKSTGKKYCDTKPKSMKKKG</sequence>
<proteinExistence type="predicted"/>
<name>A0ABT4XAU5_9BACI</name>
<feature type="region of interest" description="Disordered" evidence="1">
    <location>
        <begin position="1"/>
        <end position="23"/>
    </location>
</feature>
<accession>A0ABT4XAU5</accession>